<comment type="caution">
    <text evidence="3">The sequence shown here is derived from an EMBL/GenBank/DDBJ whole genome shotgun (WGS) entry which is preliminary data.</text>
</comment>
<feature type="transmembrane region" description="Helical" evidence="1">
    <location>
        <begin position="282"/>
        <end position="307"/>
    </location>
</feature>
<evidence type="ECO:0008006" key="5">
    <source>
        <dbReference type="Google" id="ProtNLM"/>
    </source>
</evidence>
<keyword evidence="4" id="KW-1185">Reference proteome</keyword>
<reference evidence="3" key="1">
    <citation type="submission" date="2022-09" db="EMBL/GenBank/DDBJ databases">
        <title>Culturomic study of gut microbiota in children with autism spectrum disorder.</title>
        <authorList>
            <person name="Efimov B.A."/>
            <person name="Chaplin A.V."/>
            <person name="Sokolova S.R."/>
            <person name="Pikina A.P."/>
            <person name="Korzhanova M."/>
            <person name="Belova V."/>
            <person name="Korostin D."/>
        </authorList>
    </citation>
    <scope>NUCLEOTIDE SEQUENCE</scope>
    <source>
        <strain evidence="3">ASD5510</strain>
    </source>
</reference>
<dbReference type="Proteomes" id="UP001065549">
    <property type="component" value="Unassembled WGS sequence"/>
</dbReference>
<evidence type="ECO:0000256" key="1">
    <source>
        <dbReference type="SAM" id="Phobius"/>
    </source>
</evidence>
<dbReference type="EMBL" id="JAOSHN010000004">
    <property type="protein sequence ID" value="MCU7378900.1"/>
    <property type="molecule type" value="Genomic_DNA"/>
</dbReference>
<evidence type="ECO:0000256" key="2">
    <source>
        <dbReference type="SAM" id="SignalP"/>
    </source>
</evidence>
<evidence type="ECO:0000313" key="3">
    <source>
        <dbReference type="EMBL" id="MCU7378900.1"/>
    </source>
</evidence>
<dbReference type="RefSeq" id="WP_269478512.1">
    <property type="nucleotide sequence ID" value="NZ_JAOSHN010000004.1"/>
</dbReference>
<accession>A0A9J6QTM1</accession>
<gene>
    <name evidence="3" type="ORF">OBO34_11090</name>
</gene>
<evidence type="ECO:0000313" key="4">
    <source>
        <dbReference type="Proteomes" id="UP001065549"/>
    </source>
</evidence>
<sequence length="318" mass="36018">MKPKNRICVLVLLMMVAATSPVLATEKTLTKIHTFHSATPDFHYAADKSIEEGGSTYHLEDIDYQLLETKELYVSKRVSYKNLTKRQVPAAKKFQIEGKNITLYADKSNIIYRERLLTVSERRSGGSGGQSFPEQKILTVKGKARKAKLVGVKEQKTRKPFAVQVKFLGAPEATFSFNGKKIRLDQDKPTWAGYEEAVKRHLKLATESRLTGGDWTSPWRTEQGRTVRYARFTGTRPAVDYVATYAYKVYDAAVTYDNQREPGEQEYTVKATCTYTKDGFSLLQTLLCVGAGILLLSLLAVLILYVISRRRKTRRLLK</sequence>
<feature type="chain" id="PRO_5039906269" description="DUF3324 domain-containing protein" evidence="2">
    <location>
        <begin position="25"/>
        <end position="318"/>
    </location>
</feature>
<protein>
    <recommendedName>
        <fullName evidence="5">DUF3324 domain-containing protein</fullName>
    </recommendedName>
</protein>
<organism evidence="3 4">
    <name type="scientific">Hominibacterium faecale</name>
    <dbReference type="NCBI Taxonomy" id="2839743"/>
    <lineage>
        <taxon>Bacteria</taxon>
        <taxon>Bacillati</taxon>
        <taxon>Bacillota</taxon>
        <taxon>Clostridia</taxon>
        <taxon>Peptostreptococcales</taxon>
        <taxon>Anaerovoracaceae</taxon>
        <taxon>Hominibacterium</taxon>
    </lineage>
</organism>
<name>A0A9J6QTM1_9FIRM</name>
<proteinExistence type="predicted"/>
<keyword evidence="1" id="KW-0472">Membrane</keyword>
<keyword evidence="2" id="KW-0732">Signal</keyword>
<keyword evidence="1" id="KW-0812">Transmembrane</keyword>
<keyword evidence="1" id="KW-1133">Transmembrane helix</keyword>
<dbReference type="AlphaFoldDB" id="A0A9J6QTM1"/>
<feature type="signal peptide" evidence="2">
    <location>
        <begin position="1"/>
        <end position="24"/>
    </location>
</feature>